<evidence type="ECO:0000313" key="2">
    <source>
        <dbReference type="Proteomes" id="UP000826212"/>
    </source>
</evidence>
<reference evidence="1" key="1">
    <citation type="submission" date="2021-08" db="EMBL/GenBank/DDBJ databases">
        <title>Novel anaerobic bacterium isolated from sea squirt in East Sea, Republic of Korea.</title>
        <authorList>
            <person name="Nguyen T.H."/>
            <person name="Li Z."/>
            <person name="Lee Y.-J."/>
            <person name="Ko J."/>
            <person name="Kim S.-G."/>
        </authorList>
    </citation>
    <scope>NUCLEOTIDE SEQUENCE</scope>
    <source>
        <strain evidence="1">KCTC 25031</strain>
    </source>
</reference>
<name>A0AC61NPP4_9BACT</name>
<evidence type="ECO:0000313" key="1">
    <source>
        <dbReference type="EMBL" id="QZE14502.1"/>
    </source>
</evidence>
<keyword evidence="2" id="KW-1185">Reference proteome</keyword>
<sequence length="151" mass="17250">MQIYILNNVYWLGYVNPQVFLLGLLLLPFQVSGGVLLLISFFLGLLIDVSTNTLGLHTAATLLVGFIRPTVISLISSRDVYEKGSLPRIRYYGLQWFVKYCFILTFVYTMSLYLIESFSFANFVEIIQHSLITTSITVLIMVLSQFIFIKD</sequence>
<gene>
    <name evidence="1" type="ORF">K4L44_01125</name>
</gene>
<dbReference type="Proteomes" id="UP000826212">
    <property type="component" value="Chromosome"/>
</dbReference>
<protein>
    <submittedName>
        <fullName evidence="1">Uncharacterized protein</fullName>
    </submittedName>
</protein>
<dbReference type="EMBL" id="CP081303">
    <property type="protein sequence ID" value="QZE14502.1"/>
    <property type="molecule type" value="Genomic_DNA"/>
</dbReference>
<organism evidence="1 2">
    <name type="scientific">Halosquirtibacter laminarini</name>
    <dbReference type="NCBI Taxonomy" id="3374600"/>
    <lineage>
        <taxon>Bacteria</taxon>
        <taxon>Pseudomonadati</taxon>
        <taxon>Bacteroidota</taxon>
        <taxon>Bacteroidia</taxon>
        <taxon>Marinilabiliales</taxon>
        <taxon>Prolixibacteraceae</taxon>
        <taxon>Halosquirtibacter</taxon>
    </lineage>
</organism>
<proteinExistence type="predicted"/>
<accession>A0AC61NPP4</accession>